<dbReference type="Pfam" id="PF00995">
    <property type="entry name" value="Sec1"/>
    <property type="match status" value="1"/>
</dbReference>
<dbReference type="AlphaFoldDB" id="A0AA89BYV9"/>
<dbReference type="PANTHER" id="PTHR11679">
    <property type="entry name" value="VESICLE PROTEIN SORTING-ASSOCIATED"/>
    <property type="match status" value="1"/>
</dbReference>
<dbReference type="InterPro" id="IPR001619">
    <property type="entry name" value="Sec1-like"/>
</dbReference>
<comment type="similarity">
    <text evidence="1">Belongs to the STXBP/unc-18/SEC1 family.</text>
</comment>
<gene>
    <name evidence="2" type="ORF">FSP39_006372</name>
</gene>
<evidence type="ECO:0008006" key="4">
    <source>
        <dbReference type="Google" id="ProtNLM"/>
    </source>
</evidence>
<keyword evidence="3" id="KW-1185">Reference proteome</keyword>
<proteinExistence type="inferred from homology"/>
<accession>A0AA89BYV9</accession>
<dbReference type="InterPro" id="IPR027482">
    <property type="entry name" value="Sec1-like_dom2"/>
</dbReference>
<comment type="caution">
    <text evidence="2">The sequence shown here is derived from an EMBL/GenBank/DDBJ whole genome shotgun (WGS) entry which is preliminary data.</text>
</comment>
<dbReference type="Proteomes" id="UP001186944">
    <property type="component" value="Unassembled WGS sequence"/>
</dbReference>
<dbReference type="Gene3D" id="3.40.50.1910">
    <property type="match status" value="1"/>
</dbReference>
<dbReference type="InterPro" id="IPR036045">
    <property type="entry name" value="Sec1-like_sf"/>
</dbReference>
<dbReference type="EMBL" id="VSWD01000005">
    <property type="protein sequence ID" value="KAK3101790.1"/>
    <property type="molecule type" value="Genomic_DNA"/>
</dbReference>
<sequence length="692" mass="76591">MMKTVSSVSTVLWEKVCTKCNKAVVFIDKPCVEILHWQGGFKKLVDGGVTAIKEFSSFESAESSQKKAVFIVSSVLQDVTTEIIADIVRASSFQYVIVITTGSPQLHSFTRSGHWEGEGTGYFENLEEDILQWMGNMNYTAEVLHVPISAFSVSNNVFVCPEFHHLFPLMDSDLNRIKLQLQSSKGERKNFDSLREVEMHHLPTALQILYKTLISSLNGLFEELGVNEDCYSIGHTSHILATELANHIPAKNRRKAAQHRASVLFVDRTLDLAATCNHQSESLLDKIVSVLPRLPGHNNDIMVDMTPVCKVHKDAKSAIVPGCLASAFSTSGVQPHLQHLIYSKQKEAVMDVNRQLVEAASRENLPLKLSGRPGRITADTIDSTVMLFKENYKAVSSHLDVLQVAMATVQTLRNPRNGTYDELGKEEKLVQQSMGSPESAQSPLKWLQDTLQSNRVQNLNLDDVLCILVQLYSLKGEDLIDTEEEDDIKACISCINVALACSVIYYDIEAVVKHILENSENLPPITKQIAGTTITGDIVSALIDDVWEKLRAVGTARDSLVQLGSLLDEETALSPSAYRPFFSKMIDLIFDPAKKELKDIEHKSSGLTDLLKSGFGFFRSVTSKPRPNDHPTLVIFVVGGMTSTEAKQIKDVLASHETNTQVILGSTRLCNSSDIMNSVFCSDNINPVIESQ</sequence>
<evidence type="ECO:0000313" key="3">
    <source>
        <dbReference type="Proteomes" id="UP001186944"/>
    </source>
</evidence>
<organism evidence="2 3">
    <name type="scientific">Pinctada imbricata</name>
    <name type="common">Atlantic pearl-oyster</name>
    <name type="synonym">Pinctada martensii</name>
    <dbReference type="NCBI Taxonomy" id="66713"/>
    <lineage>
        <taxon>Eukaryota</taxon>
        <taxon>Metazoa</taxon>
        <taxon>Spiralia</taxon>
        <taxon>Lophotrochozoa</taxon>
        <taxon>Mollusca</taxon>
        <taxon>Bivalvia</taxon>
        <taxon>Autobranchia</taxon>
        <taxon>Pteriomorphia</taxon>
        <taxon>Pterioida</taxon>
        <taxon>Pterioidea</taxon>
        <taxon>Pteriidae</taxon>
        <taxon>Pinctada</taxon>
    </lineage>
</organism>
<dbReference type="SUPFAM" id="SSF56815">
    <property type="entry name" value="Sec1/munc18-like (SM) proteins"/>
    <property type="match status" value="1"/>
</dbReference>
<name>A0AA89BYV9_PINIB</name>
<protein>
    <recommendedName>
        <fullName evidence="4">Sec1 family domain-containing protein 2</fullName>
    </recommendedName>
</protein>
<evidence type="ECO:0000256" key="1">
    <source>
        <dbReference type="ARBA" id="ARBA00009884"/>
    </source>
</evidence>
<dbReference type="GO" id="GO:0016192">
    <property type="term" value="P:vesicle-mediated transport"/>
    <property type="evidence" value="ECO:0007669"/>
    <property type="project" value="InterPro"/>
</dbReference>
<evidence type="ECO:0000313" key="2">
    <source>
        <dbReference type="EMBL" id="KAK3101790.1"/>
    </source>
</evidence>
<reference evidence="2" key="1">
    <citation type="submission" date="2019-08" db="EMBL/GenBank/DDBJ databases">
        <title>The improved chromosome-level genome for the pearl oyster Pinctada fucata martensii using PacBio sequencing and Hi-C.</title>
        <authorList>
            <person name="Zheng Z."/>
        </authorList>
    </citation>
    <scope>NUCLEOTIDE SEQUENCE</scope>
    <source>
        <strain evidence="2">ZZ-2019</strain>
        <tissue evidence="2">Adductor muscle</tissue>
    </source>
</reference>